<dbReference type="Pfam" id="PF00583">
    <property type="entry name" value="Acetyltransf_1"/>
    <property type="match status" value="1"/>
</dbReference>
<feature type="domain" description="N-acetyltransferase" evidence="1">
    <location>
        <begin position="85"/>
        <end position="228"/>
    </location>
</feature>
<dbReference type="PANTHER" id="PTHR42791:SF1">
    <property type="entry name" value="N-ACETYLTRANSFERASE DOMAIN-CONTAINING PROTEIN"/>
    <property type="match status" value="1"/>
</dbReference>
<dbReference type="InterPro" id="IPR016181">
    <property type="entry name" value="Acyl_CoA_acyltransferase"/>
</dbReference>
<evidence type="ECO:0000259" key="1">
    <source>
        <dbReference type="PROSITE" id="PS51186"/>
    </source>
</evidence>
<evidence type="ECO:0000313" key="3">
    <source>
        <dbReference type="Proteomes" id="UP000198921"/>
    </source>
</evidence>
<gene>
    <name evidence="2" type="ORF">SAMN05660209_02462</name>
</gene>
<dbReference type="InterPro" id="IPR000182">
    <property type="entry name" value="GNAT_dom"/>
</dbReference>
<dbReference type="CDD" id="cd04301">
    <property type="entry name" value="NAT_SF"/>
    <property type="match status" value="1"/>
</dbReference>
<dbReference type="AlphaFoldDB" id="A0A1H3IAZ1"/>
<dbReference type="GO" id="GO:0016747">
    <property type="term" value="F:acyltransferase activity, transferring groups other than amino-acyl groups"/>
    <property type="evidence" value="ECO:0007669"/>
    <property type="project" value="InterPro"/>
</dbReference>
<dbReference type="Proteomes" id="UP000198921">
    <property type="component" value="Unassembled WGS sequence"/>
</dbReference>
<proteinExistence type="predicted"/>
<dbReference type="STRING" id="1137993.SAMN05660209_02462"/>
<keyword evidence="3" id="KW-1185">Reference proteome</keyword>
<dbReference type="EMBL" id="FNOT01000005">
    <property type="protein sequence ID" value="SDY24595.1"/>
    <property type="molecule type" value="Genomic_DNA"/>
</dbReference>
<dbReference type="SUPFAM" id="SSF55729">
    <property type="entry name" value="Acyl-CoA N-acyltransferases (Nat)"/>
    <property type="match status" value="1"/>
</dbReference>
<protein>
    <submittedName>
        <fullName evidence="2">Acetyltransferase (GNAT) family protein</fullName>
    </submittedName>
</protein>
<evidence type="ECO:0000313" key="2">
    <source>
        <dbReference type="EMBL" id="SDY24595.1"/>
    </source>
</evidence>
<name>A0A1H3IAZ1_9ACTN</name>
<keyword evidence="2" id="KW-0808">Transferase</keyword>
<accession>A0A1H3IAZ1</accession>
<organism evidence="2 3">
    <name type="scientific">Geodermatophilus africanus</name>
    <dbReference type="NCBI Taxonomy" id="1137993"/>
    <lineage>
        <taxon>Bacteria</taxon>
        <taxon>Bacillati</taxon>
        <taxon>Actinomycetota</taxon>
        <taxon>Actinomycetes</taxon>
        <taxon>Geodermatophilales</taxon>
        <taxon>Geodermatophilaceae</taxon>
        <taxon>Geodermatophilus</taxon>
    </lineage>
</organism>
<dbReference type="PROSITE" id="PS51186">
    <property type="entry name" value="GNAT"/>
    <property type="match status" value="1"/>
</dbReference>
<dbReference type="Gene3D" id="3.40.630.30">
    <property type="match status" value="1"/>
</dbReference>
<dbReference type="InterPro" id="IPR052523">
    <property type="entry name" value="Trichothecene_AcTrans"/>
</dbReference>
<dbReference type="PANTHER" id="PTHR42791">
    <property type="entry name" value="GNAT FAMILY ACETYLTRANSFERASE"/>
    <property type="match status" value="1"/>
</dbReference>
<sequence>MDLTPSRRRLLGRAYPGRVADRVITVHLGAPSVRPAEQRDVPRIAATLTLVQATSRWARWALPDDGRVQRLTRLHELDAGHRAVATGTAWVTEDVGAVAAWEAPEGGPGTRPTPDDVRAALAAELPHVHGSRWDAVRRTRELVDAARPAGPHWWLSHLGTRPSNRRRGYGTALLEPALERCDADGLPAAAVVATWAAVRFLRRLGFEVDRAMDSSDGTLPLWLLVRAPQD</sequence>
<reference evidence="3" key="1">
    <citation type="submission" date="2016-10" db="EMBL/GenBank/DDBJ databases">
        <authorList>
            <person name="Varghese N."/>
            <person name="Submissions S."/>
        </authorList>
    </citation>
    <scope>NUCLEOTIDE SEQUENCE [LARGE SCALE GENOMIC DNA]</scope>
    <source>
        <strain evidence="3">DSM 45422</strain>
    </source>
</reference>